<name>A0A0R1DKM6_DROYA</name>
<evidence type="ECO:0000313" key="2">
    <source>
        <dbReference type="EMBL" id="KRJ97877.1"/>
    </source>
</evidence>
<evidence type="ECO:0000256" key="1">
    <source>
        <dbReference type="SAM" id="MobiDB-lite"/>
    </source>
</evidence>
<proteinExistence type="predicted"/>
<evidence type="ECO:0000313" key="3">
    <source>
        <dbReference type="Proteomes" id="UP000002282"/>
    </source>
</evidence>
<dbReference type="EMBL" id="CM000157">
    <property type="protein sequence ID" value="KRJ97877.1"/>
    <property type="molecule type" value="Genomic_DNA"/>
</dbReference>
<dbReference type="Proteomes" id="UP000002282">
    <property type="component" value="Chromosome 2L"/>
</dbReference>
<feature type="compositionally biased region" description="Basic residues" evidence="1">
    <location>
        <begin position="106"/>
        <end position="134"/>
    </location>
</feature>
<reference evidence="2 3" key="1">
    <citation type="journal article" date="2007" name="Nature">
        <title>Evolution of genes and genomes on the Drosophila phylogeny.</title>
        <authorList>
            <consortium name="Drosophila 12 Genomes Consortium"/>
            <person name="Clark A.G."/>
            <person name="Eisen M.B."/>
            <person name="Smith D.R."/>
            <person name="Bergman C.M."/>
            <person name="Oliver B."/>
            <person name="Markow T.A."/>
            <person name="Kaufman T.C."/>
            <person name="Kellis M."/>
            <person name="Gelbart W."/>
            <person name="Iyer V.N."/>
            <person name="Pollard D.A."/>
            <person name="Sackton T.B."/>
            <person name="Larracuente A.M."/>
            <person name="Singh N.D."/>
            <person name="Abad J.P."/>
            <person name="Abt D.N."/>
            <person name="Adryan B."/>
            <person name="Aguade M."/>
            <person name="Akashi H."/>
            <person name="Anderson W.W."/>
            <person name="Aquadro C.F."/>
            <person name="Ardell D.H."/>
            <person name="Arguello R."/>
            <person name="Artieri C.G."/>
            <person name="Barbash D.A."/>
            <person name="Barker D."/>
            <person name="Barsanti P."/>
            <person name="Batterham P."/>
            <person name="Batzoglou S."/>
            <person name="Begun D."/>
            <person name="Bhutkar A."/>
            <person name="Blanco E."/>
            <person name="Bosak S.A."/>
            <person name="Bradley R.K."/>
            <person name="Brand A.D."/>
            <person name="Brent M.R."/>
            <person name="Brooks A.N."/>
            <person name="Brown R.H."/>
            <person name="Butlin R.K."/>
            <person name="Caggese C."/>
            <person name="Calvi B.R."/>
            <person name="Bernardo de Carvalho A."/>
            <person name="Caspi A."/>
            <person name="Castrezana S."/>
            <person name="Celniker S.E."/>
            <person name="Chang J.L."/>
            <person name="Chapple C."/>
            <person name="Chatterji S."/>
            <person name="Chinwalla A."/>
            <person name="Civetta A."/>
            <person name="Clifton S.W."/>
            <person name="Comeron J.M."/>
            <person name="Costello J.C."/>
            <person name="Coyne J.A."/>
            <person name="Daub J."/>
            <person name="David R.G."/>
            <person name="Delcher A.L."/>
            <person name="Delehaunty K."/>
            <person name="Do C.B."/>
            <person name="Ebling H."/>
            <person name="Edwards K."/>
            <person name="Eickbush T."/>
            <person name="Evans J.D."/>
            <person name="Filipski A."/>
            <person name="Findeiss S."/>
            <person name="Freyhult E."/>
            <person name="Fulton L."/>
            <person name="Fulton R."/>
            <person name="Garcia A.C."/>
            <person name="Gardiner A."/>
            <person name="Garfield D.A."/>
            <person name="Garvin B.E."/>
            <person name="Gibson G."/>
            <person name="Gilbert D."/>
            <person name="Gnerre S."/>
            <person name="Godfrey J."/>
            <person name="Good R."/>
            <person name="Gotea V."/>
            <person name="Gravely B."/>
            <person name="Greenberg A.J."/>
            <person name="Griffiths-Jones S."/>
            <person name="Gross S."/>
            <person name="Guigo R."/>
            <person name="Gustafson E.A."/>
            <person name="Haerty W."/>
            <person name="Hahn M.W."/>
            <person name="Halligan D.L."/>
            <person name="Halpern A.L."/>
            <person name="Halter G.M."/>
            <person name="Han M.V."/>
            <person name="Heger A."/>
            <person name="Hillier L."/>
            <person name="Hinrichs A.S."/>
            <person name="Holmes I."/>
            <person name="Hoskins R.A."/>
            <person name="Hubisz M.J."/>
            <person name="Hultmark D."/>
            <person name="Huntley M.A."/>
            <person name="Jaffe D.B."/>
            <person name="Jagadeeshan S."/>
            <person name="Jeck W.R."/>
            <person name="Johnson J."/>
            <person name="Jones C.D."/>
            <person name="Jordan W.C."/>
            <person name="Karpen G.H."/>
            <person name="Kataoka E."/>
            <person name="Keightley P.D."/>
            <person name="Kheradpour P."/>
            <person name="Kirkness E.F."/>
            <person name="Koerich L.B."/>
            <person name="Kristiansen K."/>
            <person name="Kudrna D."/>
            <person name="Kulathinal R.J."/>
            <person name="Kumar S."/>
            <person name="Kwok R."/>
            <person name="Lander E."/>
            <person name="Langley C.H."/>
            <person name="Lapoint R."/>
            <person name="Lazzaro B.P."/>
            <person name="Lee S.J."/>
            <person name="Levesque L."/>
            <person name="Li R."/>
            <person name="Lin C.F."/>
            <person name="Lin M.F."/>
            <person name="Lindblad-Toh K."/>
            <person name="Llopart A."/>
            <person name="Long M."/>
            <person name="Low L."/>
            <person name="Lozovsky E."/>
            <person name="Lu J."/>
            <person name="Luo M."/>
            <person name="Machado C.A."/>
            <person name="Makalowski W."/>
            <person name="Marzo M."/>
            <person name="Matsuda M."/>
            <person name="Matzkin L."/>
            <person name="McAllister B."/>
            <person name="McBride C.S."/>
            <person name="McKernan B."/>
            <person name="McKernan K."/>
            <person name="Mendez-Lago M."/>
            <person name="Minx P."/>
            <person name="Mollenhauer M.U."/>
            <person name="Montooth K."/>
            <person name="Mount S.M."/>
            <person name="Mu X."/>
            <person name="Myers E."/>
            <person name="Negre B."/>
            <person name="Newfeld S."/>
            <person name="Nielsen R."/>
            <person name="Noor M.A."/>
            <person name="O'Grady P."/>
            <person name="Pachter L."/>
            <person name="Papaceit M."/>
            <person name="Parisi M.J."/>
            <person name="Parisi M."/>
            <person name="Parts L."/>
            <person name="Pedersen J.S."/>
            <person name="Pesole G."/>
            <person name="Phillippy A.M."/>
            <person name="Ponting C.P."/>
            <person name="Pop M."/>
            <person name="Porcelli D."/>
            <person name="Powell J.R."/>
            <person name="Prohaska S."/>
            <person name="Pruitt K."/>
            <person name="Puig M."/>
            <person name="Quesneville H."/>
            <person name="Ram K.R."/>
            <person name="Rand D."/>
            <person name="Rasmussen M.D."/>
            <person name="Reed L.K."/>
            <person name="Reenan R."/>
            <person name="Reily A."/>
            <person name="Remington K.A."/>
            <person name="Rieger T.T."/>
            <person name="Ritchie M.G."/>
            <person name="Robin C."/>
            <person name="Rogers Y.H."/>
            <person name="Rohde C."/>
            <person name="Rozas J."/>
            <person name="Rubenfield M.J."/>
            <person name="Ruiz A."/>
            <person name="Russo S."/>
            <person name="Salzberg S.L."/>
            <person name="Sanchez-Gracia A."/>
            <person name="Saranga D.J."/>
            <person name="Sato H."/>
            <person name="Schaeffer S.W."/>
            <person name="Schatz M.C."/>
            <person name="Schlenke T."/>
            <person name="Schwartz R."/>
            <person name="Segarra C."/>
            <person name="Singh R.S."/>
            <person name="Sirot L."/>
            <person name="Sirota M."/>
            <person name="Sisneros N.B."/>
            <person name="Smith C.D."/>
            <person name="Smith T.F."/>
            <person name="Spieth J."/>
            <person name="Stage D.E."/>
            <person name="Stark A."/>
            <person name="Stephan W."/>
            <person name="Strausberg R.L."/>
            <person name="Strempel S."/>
            <person name="Sturgill D."/>
            <person name="Sutton G."/>
            <person name="Sutton G.G."/>
            <person name="Tao W."/>
            <person name="Teichmann S."/>
            <person name="Tobari Y.N."/>
            <person name="Tomimura Y."/>
            <person name="Tsolas J.M."/>
            <person name="Valente V.L."/>
            <person name="Venter E."/>
            <person name="Venter J.C."/>
            <person name="Vicario S."/>
            <person name="Vieira F.G."/>
            <person name="Vilella A.J."/>
            <person name="Villasante A."/>
            <person name="Walenz B."/>
            <person name="Wang J."/>
            <person name="Wasserman M."/>
            <person name="Watts T."/>
            <person name="Wilson D."/>
            <person name="Wilson R.K."/>
            <person name="Wing R.A."/>
            <person name="Wolfner M.F."/>
            <person name="Wong A."/>
            <person name="Wong G.K."/>
            <person name="Wu C.I."/>
            <person name="Wu G."/>
            <person name="Yamamoto D."/>
            <person name="Yang H.P."/>
            <person name="Yang S.P."/>
            <person name="Yorke J.A."/>
            <person name="Yoshida K."/>
            <person name="Zdobnov E."/>
            <person name="Zhang P."/>
            <person name="Zhang Y."/>
            <person name="Zimin A.V."/>
            <person name="Baldwin J."/>
            <person name="Abdouelleil A."/>
            <person name="Abdulkadir J."/>
            <person name="Abebe A."/>
            <person name="Abera B."/>
            <person name="Abreu J."/>
            <person name="Acer S.C."/>
            <person name="Aftuck L."/>
            <person name="Alexander A."/>
            <person name="An P."/>
            <person name="Anderson E."/>
            <person name="Anderson S."/>
            <person name="Arachi H."/>
            <person name="Azer M."/>
            <person name="Bachantsang P."/>
            <person name="Barry A."/>
            <person name="Bayul T."/>
            <person name="Berlin A."/>
            <person name="Bessette D."/>
            <person name="Bloom T."/>
            <person name="Blye J."/>
            <person name="Boguslavskiy L."/>
            <person name="Bonnet C."/>
            <person name="Boukhgalter B."/>
            <person name="Bourzgui I."/>
            <person name="Brown A."/>
            <person name="Cahill P."/>
            <person name="Channer S."/>
            <person name="Cheshatsang Y."/>
            <person name="Chuda L."/>
            <person name="Citroen M."/>
            <person name="Collymore A."/>
            <person name="Cooke P."/>
            <person name="Costello M."/>
            <person name="D'Aco K."/>
            <person name="Daza R."/>
            <person name="De Haan G."/>
            <person name="DeGray S."/>
            <person name="DeMaso C."/>
            <person name="Dhargay N."/>
            <person name="Dooley K."/>
            <person name="Dooley E."/>
            <person name="Doricent M."/>
            <person name="Dorje P."/>
            <person name="Dorjee K."/>
            <person name="Dupes A."/>
            <person name="Elong R."/>
            <person name="Falk J."/>
            <person name="Farina A."/>
            <person name="Faro S."/>
            <person name="Ferguson D."/>
            <person name="Fisher S."/>
            <person name="Foley C.D."/>
            <person name="Franke A."/>
            <person name="Friedrich D."/>
            <person name="Gadbois L."/>
            <person name="Gearin G."/>
            <person name="Gearin C.R."/>
            <person name="Giannoukos G."/>
            <person name="Goode T."/>
            <person name="Graham J."/>
            <person name="Grandbois E."/>
            <person name="Grewal S."/>
            <person name="Gyaltsen K."/>
            <person name="Hafez N."/>
            <person name="Hagos B."/>
            <person name="Hall J."/>
            <person name="Henson C."/>
            <person name="Hollinger A."/>
            <person name="Honan T."/>
            <person name="Huard M.D."/>
            <person name="Hughes L."/>
            <person name="Hurhula B."/>
            <person name="Husby M.E."/>
            <person name="Kamat A."/>
            <person name="Kanga B."/>
            <person name="Kashin S."/>
            <person name="Khazanovich D."/>
            <person name="Kisner P."/>
            <person name="Lance K."/>
            <person name="Lara M."/>
            <person name="Lee W."/>
            <person name="Lennon N."/>
            <person name="Letendre F."/>
            <person name="LeVine R."/>
            <person name="Lipovsky A."/>
            <person name="Liu X."/>
            <person name="Liu J."/>
            <person name="Liu S."/>
            <person name="Lokyitsang T."/>
            <person name="Lokyitsang Y."/>
            <person name="Lubonja R."/>
            <person name="Lui A."/>
            <person name="MacDonald P."/>
            <person name="Magnisalis V."/>
            <person name="Maru K."/>
            <person name="Matthews C."/>
            <person name="McCusker W."/>
            <person name="McDonough S."/>
            <person name="Mehta T."/>
            <person name="Meldrim J."/>
            <person name="Meneus L."/>
            <person name="Mihai O."/>
            <person name="Mihalev A."/>
            <person name="Mihova T."/>
            <person name="Mittelman R."/>
            <person name="Mlenga V."/>
            <person name="Montmayeur A."/>
            <person name="Mulrain L."/>
            <person name="Navidi A."/>
            <person name="Naylor J."/>
            <person name="Negash T."/>
            <person name="Nguyen T."/>
            <person name="Nguyen N."/>
            <person name="Nicol R."/>
            <person name="Norbu C."/>
            <person name="Norbu N."/>
            <person name="Novod N."/>
            <person name="O'Neill B."/>
            <person name="Osman S."/>
            <person name="Markiewicz E."/>
            <person name="Oyono O.L."/>
            <person name="Patti C."/>
            <person name="Phunkhang P."/>
            <person name="Pierre F."/>
            <person name="Priest M."/>
            <person name="Raghuraman S."/>
            <person name="Rege F."/>
            <person name="Reyes R."/>
            <person name="Rise C."/>
            <person name="Rogov P."/>
            <person name="Ross K."/>
            <person name="Ryan E."/>
            <person name="Settipalli S."/>
            <person name="Shea T."/>
            <person name="Sherpa N."/>
            <person name="Shi L."/>
            <person name="Shih D."/>
            <person name="Sparrow T."/>
            <person name="Spaulding J."/>
            <person name="Stalker J."/>
            <person name="Stange-Thomann N."/>
            <person name="Stavropoulos S."/>
            <person name="Stone C."/>
            <person name="Strader C."/>
            <person name="Tesfaye S."/>
            <person name="Thomson T."/>
            <person name="Thoulutsang Y."/>
            <person name="Thoulutsang D."/>
            <person name="Topham K."/>
            <person name="Topping I."/>
            <person name="Tsamla T."/>
            <person name="Vassiliev H."/>
            <person name="Vo A."/>
            <person name="Wangchuk T."/>
            <person name="Wangdi T."/>
            <person name="Weiand M."/>
            <person name="Wilkinson J."/>
            <person name="Wilson A."/>
            <person name="Yadav S."/>
            <person name="Young G."/>
            <person name="Yu Q."/>
            <person name="Zembek L."/>
            <person name="Zhong D."/>
            <person name="Zimmer A."/>
            <person name="Zwirko Z."/>
            <person name="Jaffe D.B."/>
            <person name="Alvarez P."/>
            <person name="Brockman W."/>
            <person name="Butler J."/>
            <person name="Chin C."/>
            <person name="Gnerre S."/>
            <person name="Grabherr M."/>
            <person name="Kleber M."/>
            <person name="Mauceli E."/>
            <person name="MacCallum I."/>
        </authorList>
    </citation>
    <scope>NUCLEOTIDE SEQUENCE [LARGE SCALE GENOMIC DNA]</scope>
    <source>
        <strain evidence="3">Tai18E2 / Tucson 14021-0261.01</strain>
    </source>
</reference>
<protein>
    <submittedName>
        <fullName evidence="2">Uncharacterized protein</fullName>
    </submittedName>
</protein>
<keyword evidence="3" id="KW-1185">Reference proteome</keyword>
<reference evidence="2 3" key="2">
    <citation type="journal article" date="2007" name="PLoS Biol.">
        <title>Principles of genome evolution in the Drosophila melanogaster species group.</title>
        <authorList>
            <person name="Ranz J.M."/>
            <person name="Maurin D."/>
            <person name="Chan Y.S."/>
            <person name="von Grotthuss M."/>
            <person name="Hillier L.W."/>
            <person name="Roote J."/>
            <person name="Ashburner M."/>
            <person name="Bergman C.M."/>
        </authorList>
    </citation>
    <scope>NUCLEOTIDE SEQUENCE [LARGE SCALE GENOMIC DNA]</scope>
    <source>
        <strain evidence="3">Tai18E2 / Tucson 14021-0261.01</strain>
    </source>
</reference>
<gene>
    <name evidence="2" type="primary">Dyak\GE28090</name>
    <name evidence="2" type="synonym">GE28090</name>
    <name evidence="2" type="ORF">Dyak_GE28090</name>
</gene>
<organism evidence="2 3">
    <name type="scientific">Drosophila yakuba</name>
    <name type="common">Fruit fly</name>
    <dbReference type="NCBI Taxonomy" id="7245"/>
    <lineage>
        <taxon>Eukaryota</taxon>
        <taxon>Metazoa</taxon>
        <taxon>Ecdysozoa</taxon>
        <taxon>Arthropoda</taxon>
        <taxon>Hexapoda</taxon>
        <taxon>Insecta</taxon>
        <taxon>Pterygota</taxon>
        <taxon>Neoptera</taxon>
        <taxon>Endopterygota</taxon>
        <taxon>Diptera</taxon>
        <taxon>Brachycera</taxon>
        <taxon>Muscomorpha</taxon>
        <taxon>Ephydroidea</taxon>
        <taxon>Drosophilidae</taxon>
        <taxon>Drosophila</taxon>
        <taxon>Sophophora</taxon>
    </lineage>
</organism>
<accession>A0A0R1DKM6</accession>
<dbReference type="AlphaFoldDB" id="A0A0R1DKM6"/>
<sequence>MLLHCFLKLYNCNLISKQIIDLYSIPISYFNRLAIDGISPLSIALGACLHTRAADICFHQTNDSVQHNTGTLFTQIAFRIVRRRRFHTLLFSGIGKSSRSSPGTRSRSRSRSRVAAPHRHHSAKKKNKQQKQKPPHTSDK</sequence>
<dbReference type="KEGG" id="dya:Dyak_GE28090"/>
<feature type="region of interest" description="Disordered" evidence="1">
    <location>
        <begin position="93"/>
        <end position="140"/>
    </location>
</feature>